<name>A0A5C6AL79_9BACT</name>
<keyword evidence="10" id="KW-1185">Reference proteome</keyword>
<keyword evidence="3" id="KW-0645">Protease</keyword>
<keyword evidence="8" id="KW-0812">Transmembrane</keyword>
<comment type="cofactor">
    <cofactor evidence="1">
        <name>Zn(2+)</name>
        <dbReference type="ChEBI" id="CHEBI:29105"/>
    </cofactor>
</comment>
<protein>
    <submittedName>
        <fullName evidence="9">Peptidase family M50</fullName>
    </submittedName>
</protein>
<dbReference type="PANTHER" id="PTHR39188">
    <property type="entry name" value="MEMBRANE-ASSOCIATED ZINC METALLOPROTEASE M50B"/>
    <property type="match status" value="1"/>
</dbReference>
<proteinExistence type="inferred from homology"/>
<keyword evidence="8" id="KW-0472">Membrane</keyword>
<keyword evidence="5" id="KW-0862">Zinc</keyword>
<evidence type="ECO:0000256" key="2">
    <source>
        <dbReference type="ARBA" id="ARBA00007931"/>
    </source>
</evidence>
<accession>A0A5C6AL79</accession>
<reference evidence="9 10" key="1">
    <citation type="submission" date="2019-02" db="EMBL/GenBank/DDBJ databases">
        <title>Deep-cultivation of Planctomycetes and their phenomic and genomic characterization uncovers novel biology.</title>
        <authorList>
            <person name="Wiegand S."/>
            <person name="Jogler M."/>
            <person name="Boedeker C."/>
            <person name="Pinto D."/>
            <person name="Vollmers J."/>
            <person name="Rivas-Marin E."/>
            <person name="Kohn T."/>
            <person name="Peeters S.H."/>
            <person name="Heuer A."/>
            <person name="Rast P."/>
            <person name="Oberbeckmann S."/>
            <person name="Bunk B."/>
            <person name="Jeske O."/>
            <person name="Meyerdierks A."/>
            <person name="Storesund J.E."/>
            <person name="Kallscheuer N."/>
            <person name="Luecker S."/>
            <person name="Lage O.M."/>
            <person name="Pohl T."/>
            <person name="Merkel B.J."/>
            <person name="Hornburger P."/>
            <person name="Mueller R.-W."/>
            <person name="Bruemmer F."/>
            <person name="Labrenz M."/>
            <person name="Spormann A.M."/>
            <person name="Op Den Camp H."/>
            <person name="Overmann J."/>
            <person name="Amann R."/>
            <person name="Jetten M.S.M."/>
            <person name="Mascher T."/>
            <person name="Medema M.H."/>
            <person name="Devos D.P."/>
            <person name="Kaster A.-K."/>
            <person name="Ovreas L."/>
            <person name="Rohde M."/>
            <person name="Galperin M.Y."/>
            <person name="Jogler C."/>
        </authorList>
    </citation>
    <scope>NUCLEOTIDE SEQUENCE [LARGE SCALE GENOMIC DNA]</scope>
    <source>
        <strain evidence="9 10">Pla108</strain>
    </source>
</reference>
<evidence type="ECO:0000313" key="9">
    <source>
        <dbReference type="EMBL" id="TWT99781.1"/>
    </source>
</evidence>
<dbReference type="EMBL" id="SJPR01000001">
    <property type="protein sequence ID" value="TWT99781.1"/>
    <property type="molecule type" value="Genomic_DNA"/>
</dbReference>
<gene>
    <name evidence="9" type="ORF">Pla108_07240</name>
</gene>
<evidence type="ECO:0000256" key="5">
    <source>
        <dbReference type="ARBA" id="ARBA00022833"/>
    </source>
</evidence>
<evidence type="ECO:0000313" key="10">
    <source>
        <dbReference type="Proteomes" id="UP000317421"/>
    </source>
</evidence>
<evidence type="ECO:0000256" key="1">
    <source>
        <dbReference type="ARBA" id="ARBA00001947"/>
    </source>
</evidence>
<keyword evidence="4" id="KW-0378">Hydrolase</keyword>
<dbReference type="OrthoDB" id="251001at2"/>
<organism evidence="9 10">
    <name type="scientific">Botrimarina colliarenosi</name>
    <dbReference type="NCBI Taxonomy" id="2528001"/>
    <lineage>
        <taxon>Bacteria</taxon>
        <taxon>Pseudomonadati</taxon>
        <taxon>Planctomycetota</taxon>
        <taxon>Planctomycetia</taxon>
        <taxon>Pirellulales</taxon>
        <taxon>Lacipirellulaceae</taxon>
        <taxon>Botrimarina</taxon>
    </lineage>
</organism>
<evidence type="ECO:0000256" key="3">
    <source>
        <dbReference type="ARBA" id="ARBA00022670"/>
    </source>
</evidence>
<dbReference type="GO" id="GO:0008237">
    <property type="term" value="F:metallopeptidase activity"/>
    <property type="evidence" value="ECO:0007669"/>
    <property type="project" value="UniProtKB-KW"/>
</dbReference>
<evidence type="ECO:0000256" key="8">
    <source>
        <dbReference type="SAM" id="Phobius"/>
    </source>
</evidence>
<feature type="transmembrane region" description="Helical" evidence="8">
    <location>
        <begin position="245"/>
        <end position="265"/>
    </location>
</feature>
<comment type="caution">
    <text evidence="9">The sequence shown here is derived from an EMBL/GenBank/DDBJ whole genome shotgun (WGS) entry which is preliminary data.</text>
</comment>
<dbReference type="PANTHER" id="PTHR39188:SF3">
    <property type="entry name" value="STAGE IV SPORULATION PROTEIN FB"/>
    <property type="match status" value="1"/>
</dbReference>
<evidence type="ECO:0000256" key="4">
    <source>
        <dbReference type="ARBA" id="ARBA00022801"/>
    </source>
</evidence>
<dbReference type="GO" id="GO:0006508">
    <property type="term" value="P:proteolysis"/>
    <property type="evidence" value="ECO:0007669"/>
    <property type="project" value="UniProtKB-KW"/>
</dbReference>
<feature type="transmembrane region" description="Helical" evidence="8">
    <location>
        <begin position="120"/>
        <end position="144"/>
    </location>
</feature>
<dbReference type="AlphaFoldDB" id="A0A5C6AL79"/>
<sequence>MARFQRVRPRRSAKPRPLPSADRWSAPVGVWAKAPVRVHVSLAVLVVLAAGACLRAGSATGWLVLAAYLVSLLVHEGAHVLATARLRRLTPSGREPLALVLGPVGAIHTQQPSDDPRERVFVAMAGPLASLGLVVASLFCLVVVEGPATPPLARPLLLSPISLFSGDGATTPLGLLAATLVAVNWPLFILNLAPASPFDGAAGLRSWLDLLIGERAARDVTLAVGLLTAALLLAAGGALSLTDFGAPWIGAAMAALAVIIAFGAIGDASNGANAAAWLPPSDDDYIGVSLRDVKPDVLRHAEIGGHAEIGDFVRDAFQEETDPYDLSIDRFDEAQVDDILAKVHVSGVHALTANERAVLERASQRYQLRRRNES</sequence>
<keyword evidence="6" id="KW-0482">Metalloprotease</keyword>
<comment type="similarity">
    <text evidence="2">Belongs to the peptidase M50B family.</text>
</comment>
<feature type="transmembrane region" description="Helical" evidence="8">
    <location>
        <begin position="216"/>
        <end position="239"/>
    </location>
</feature>
<dbReference type="Proteomes" id="UP000317421">
    <property type="component" value="Unassembled WGS sequence"/>
</dbReference>
<feature type="region of interest" description="Disordered" evidence="7">
    <location>
        <begin position="1"/>
        <end position="22"/>
    </location>
</feature>
<evidence type="ECO:0000256" key="7">
    <source>
        <dbReference type="SAM" id="MobiDB-lite"/>
    </source>
</evidence>
<dbReference type="RefSeq" id="WP_146443070.1">
    <property type="nucleotide sequence ID" value="NZ_SJPR01000001.1"/>
</dbReference>
<evidence type="ECO:0000256" key="6">
    <source>
        <dbReference type="ARBA" id="ARBA00023049"/>
    </source>
</evidence>
<keyword evidence="8" id="KW-1133">Transmembrane helix</keyword>
<feature type="compositionally biased region" description="Basic residues" evidence="7">
    <location>
        <begin position="1"/>
        <end position="14"/>
    </location>
</feature>